<dbReference type="Pfam" id="PF02706">
    <property type="entry name" value="Wzz"/>
    <property type="match status" value="1"/>
</dbReference>
<keyword evidence="7 20" id="KW-0808">Transferase</keyword>
<dbReference type="CDD" id="cd05387">
    <property type="entry name" value="BY-kinase"/>
    <property type="match status" value="1"/>
</dbReference>
<dbReference type="SUPFAM" id="SSF52540">
    <property type="entry name" value="P-loop containing nucleoside triphosphate hydrolases"/>
    <property type="match status" value="1"/>
</dbReference>
<feature type="domain" description="Tyrosine-protein kinase G-rich" evidence="19">
    <location>
        <begin position="438"/>
        <end position="517"/>
    </location>
</feature>
<evidence type="ECO:0000256" key="14">
    <source>
        <dbReference type="ARBA" id="ARBA00023137"/>
    </source>
</evidence>
<dbReference type="InterPro" id="IPR027417">
    <property type="entry name" value="P-loop_NTPase"/>
</dbReference>
<comment type="catalytic activity">
    <reaction evidence="15">
        <text>L-tyrosyl-[protein] + ATP = O-phospho-L-tyrosyl-[protein] + ADP + H(+)</text>
        <dbReference type="Rhea" id="RHEA:10596"/>
        <dbReference type="Rhea" id="RHEA-COMP:10136"/>
        <dbReference type="Rhea" id="RHEA-COMP:20101"/>
        <dbReference type="ChEBI" id="CHEBI:15378"/>
        <dbReference type="ChEBI" id="CHEBI:30616"/>
        <dbReference type="ChEBI" id="CHEBI:46858"/>
        <dbReference type="ChEBI" id="CHEBI:61978"/>
        <dbReference type="ChEBI" id="CHEBI:456216"/>
        <dbReference type="EC" id="2.7.10.2"/>
    </reaction>
</comment>
<dbReference type="InterPro" id="IPR032807">
    <property type="entry name" value="GNVR"/>
</dbReference>
<organism evidence="20 21">
    <name type="scientific">Rhodocytophaga rosea</name>
    <dbReference type="NCBI Taxonomy" id="2704465"/>
    <lineage>
        <taxon>Bacteria</taxon>
        <taxon>Pseudomonadati</taxon>
        <taxon>Bacteroidota</taxon>
        <taxon>Cytophagia</taxon>
        <taxon>Cytophagales</taxon>
        <taxon>Rhodocytophagaceae</taxon>
        <taxon>Rhodocytophaga</taxon>
    </lineage>
</organism>
<dbReference type="EC" id="2.7.10.2" evidence="4"/>
<name>A0A6C0GME6_9BACT</name>
<evidence type="ECO:0000313" key="20">
    <source>
        <dbReference type="EMBL" id="QHT69241.1"/>
    </source>
</evidence>
<evidence type="ECO:0000256" key="7">
    <source>
        <dbReference type="ARBA" id="ARBA00022679"/>
    </source>
</evidence>
<protein>
    <recommendedName>
        <fullName evidence="4">non-specific protein-tyrosine kinase</fullName>
        <ecNumber evidence="4">2.7.10.2</ecNumber>
    </recommendedName>
</protein>
<evidence type="ECO:0000256" key="15">
    <source>
        <dbReference type="ARBA" id="ARBA00051245"/>
    </source>
</evidence>
<dbReference type="GO" id="GO:0005524">
    <property type="term" value="F:ATP binding"/>
    <property type="evidence" value="ECO:0007669"/>
    <property type="project" value="UniProtKB-KW"/>
</dbReference>
<dbReference type="GO" id="GO:0005886">
    <property type="term" value="C:plasma membrane"/>
    <property type="evidence" value="ECO:0007669"/>
    <property type="project" value="UniProtKB-SubCell"/>
</dbReference>
<dbReference type="Proteomes" id="UP000480178">
    <property type="component" value="Chromosome"/>
</dbReference>
<accession>A0A6C0GME6</accession>
<proteinExistence type="inferred from homology"/>
<dbReference type="InterPro" id="IPR005702">
    <property type="entry name" value="Wzc-like_C"/>
</dbReference>
<comment type="similarity">
    <text evidence="3">Belongs to the etk/wzc family.</text>
</comment>
<comment type="subcellular location">
    <subcellularLocation>
        <location evidence="1">Cell inner membrane</location>
        <topology evidence="1">Multi-pass membrane protein</topology>
    </subcellularLocation>
</comment>
<dbReference type="Pfam" id="PF13807">
    <property type="entry name" value="GNVR"/>
    <property type="match status" value="1"/>
</dbReference>
<evidence type="ECO:0000259" key="17">
    <source>
        <dbReference type="Pfam" id="PF02706"/>
    </source>
</evidence>
<dbReference type="PANTHER" id="PTHR32309:SF13">
    <property type="entry name" value="FERRIC ENTEROBACTIN TRANSPORT PROTEIN FEPE"/>
    <property type="match status" value="1"/>
</dbReference>
<evidence type="ECO:0000256" key="8">
    <source>
        <dbReference type="ARBA" id="ARBA00022692"/>
    </source>
</evidence>
<keyword evidence="8 16" id="KW-0812">Transmembrane</keyword>
<reference evidence="20 21" key="1">
    <citation type="submission" date="2020-01" db="EMBL/GenBank/DDBJ databases">
        <authorList>
            <person name="Kim M.K."/>
        </authorList>
    </citation>
    <scope>NUCLEOTIDE SEQUENCE [LARGE SCALE GENOMIC DNA]</scope>
    <source>
        <strain evidence="20 21">172606-1</strain>
    </source>
</reference>
<keyword evidence="11" id="KW-0067">ATP-binding</keyword>
<dbReference type="Pfam" id="PF13614">
    <property type="entry name" value="AAA_31"/>
    <property type="match status" value="1"/>
</dbReference>
<dbReference type="NCBIfam" id="TIGR01007">
    <property type="entry name" value="eps_fam"/>
    <property type="match status" value="1"/>
</dbReference>
<evidence type="ECO:0000256" key="9">
    <source>
        <dbReference type="ARBA" id="ARBA00022741"/>
    </source>
</evidence>
<dbReference type="InterPro" id="IPR025669">
    <property type="entry name" value="AAA_dom"/>
</dbReference>
<keyword evidence="12 16" id="KW-1133">Transmembrane helix</keyword>
<evidence type="ECO:0000259" key="19">
    <source>
        <dbReference type="Pfam" id="PF13807"/>
    </source>
</evidence>
<dbReference type="AlphaFoldDB" id="A0A6C0GME6"/>
<evidence type="ECO:0000256" key="16">
    <source>
        <dbReference type="SAM" id="Phobius"/>
    </source>
</evidence>
<evidence type="ECO:0000256" key="10">
    <source>
        <dbReference type="ARBA" id="ARBA00022777"/>
    </source>
</evidence>
<evidence type="ECO:0000256" key="12">
    <source>
        <dbReference type="ARBA" id="ARBA00022989"/>
    </source>
</evidence>
<dbReference type="RefSeq" id="WP_162445230.1">
    <property type="nucleotide sequence ID" value="NZ_CP048222.1"/>
</dbReference>
<evidence type="ECO:0000256" key="3">
    <source>
        <dbReference type="ARBA" id="ARBA00008883"/>
    </source>
</evidence>
<evidence type="ECO:0000259" key="18">
    <source>
        <dbReference type="Pfam" id="PF13614"/>
    </source>
</evidence>
<evidence type="ECO:0000256" key="6">
    <source>
        <dbReference type="ARBA" id="ARBA00022519"/>
    </source>
</evidence>
<keyword evidence="6" id="KW-0997">Cell inner membrane</keyword>
<dbReference type="PANTHER" id="PTHR32309">
    <property type="entry name" value="TYROSINE-PROTEIN KINASE"/>
    <property type="match status" value="1"/>
</dbReference>
<keyword evidence="10 20" id="KW-0418">Kinase</keyword>
<evidence type="ECO:0000256" key="11">
    <source>
        <dbReference type="ARBA" id="ARBA00022840"/>
    </source>
</evidence>
<gene>
    <name evidence="20" type="ORF">GXP67_22685</name>
</gene>
<feature type="transmembrane region" description="Helical" evidence="16">
    <location>
        <begin position="27"/>
        <end position="45"/>
    </location>
</feature>
<dbReference type="InterPro" id="IPR003856">
    <property type="entry name" value="LPS_length_determ_N"/>
</dbReference>
<sequence length="803" mass="90902">MNQHTFQYSENQDIDFKRILKLIINHWLLIILSIIIALIVAYIYVRYSQPVYKAAGTIIVKDEASNSLGDDAVQLQGLDLFKNKKNLSTEIEIIKSKLMVERAVKNMPMSLRISYFAKGRFKTTDLYTSTPFIIEIDTLYSQAYNKTFDVEFVTEDKFKFIYEIGDGEKSGSIYQINELFNNDFGRFRLRLNPRGQAVIDHEDGYAFTIYHPASLVAEYRGKVDVTRADEETSILVISCDDQVAMRARDFVNTLIDQYTERSKDEKTKVANNTISFINEQLQQISDSLNLSEGNIEAFKREKGMTNLSADFALQRFTEFDKRRIEIELTLKSLDSLNSHIRRGGDISNISTSNIGAQDAAISANLNALNQLEIQRRNLLLNNTELAPQVRAINRQIIVIRDELLSNAQNFREALLTNLRIINTTLNRFEQKLAQIPTTERQFLGIERNRSLNENIFLLLWQQKMRTSIAKAATIADNVVLDYAGTPGTPIKPKTGMAYIIAVFASLSLCLSYIFIKDFLDDTITDRSQLEKMTLVPVLGTINHARNTYGSNLVVTDKPKSAIAEAFRSIRTNLQYLAIDADYKIVTVTSTISGEGKTFFSLNMAAILAISGKRILLMGLDLRKPKIHQDMGISNEQGMSTVLIGKAKAAQVIIKSKLENLDILPAGPIPPNPSELIMSDTMKNLLEELRPQYDYIIVDTPPIGLVTDALIAMKYADINIFIVRQKYSKKVFLDTVNKLQTDKSIRNLAIVLNDLRINKSYGYYNGYGNKYGYGYGYYEEESRSNGVIKKLSTLFSRSKAAKTK</sequence>
<comment type="similarity">
    <text evidence="2">Belongs to the CpsD/CapB family.</text>
</comment>
<dbReference type="FunFam" id="3.40.50.300:FF:000527">
    <property type="entry name" value="Tyrosine-protein kinase etk"/>
    <property type="match status" value="1"/>
</dbReference>
<evidence type="ECO:0000256" key="13">
    <source>
        <dbReference type="ARBA" id="ARBA00023136"/>
    </source>
</evidence>
<dbReference type="GO" id="GO:0042802">
    <property type="term" value="F:identical protein binding"/>
    <property type="evidence" value="ECO:0007669"/>
    <property type="project" value="UniProtKB-ARBA"/>
</dbReference>
<evidence type="ECO:0000256" key="2">
    <source>
        <dbReference type="ARBA" id="ARBA00007316"/>
    </source>
</evidence>
<feature type="domain" description="Polysaccharide chain length determinant N-terminal" evidence="17">
    <location>
        <begin position="13"/>
        <end position="106"/>
    </location>
</feature>
<evidence type="ECO:0000256" key="5">
    <source>
        <dbReference type="ARBA" id="ARBA00022475"/>
    </source>
</evidence>
<keyword evidence="14" id="KW-0829">Tyrosine-protein kinase</keyword>
<keyword evidence="5" id="KW-1003">Cell membrane</keyword>
<dbReference type="InterPro" id="IPR050445">
    <property type="entry name" value="Bact_polysacc_biosynth/exp"/>
</dbReference>
<keyword evidence="21" id="KW-1185">Reference proteome</keyword>
<keyword evidence="13 16" id="KW-0472">Membrane</keyword>
<keyword evidence="9" id="KW-0547">Nucleotide-binding</keyword>
<evidence type="ECO:0000313" key="21">
    <source>
        <dbReference type="Proteomes" id="UP000480178"/>
    </source>
</evidence>
<dbReference type="GO" id="GO:0004715">
    <property type="term" value="F:non-membrane spanning protein tyrosine kinase activity"/>
    <property type="evidence" value="ECO:0007669"/>
    <property type="project" value="UniProtKB-EC"/>
</dbReference>
<evidence type="ECO:0000256" key="1">
    <source>
        <dbReference type="ARBA" id="ARBA00004429"/>
    </source>
</evidence>
<evidence type="ECO:0000256" key="4">
    <source>
        <dbReference type="ARBA" id="ARBA00011903"/>
    </source>
</evidence>
<feature type="domain" description="AAA" evidence="18">
    <location>
        <begin position="583"/>
        <end position="741"/>
    </location>
</feature>
<dbReference type="KEGG" id="rhoz:GXP67_22685"/>
<dbReference type="Gene3D" id="3.40.50.300">
    <property type="entry name" value="P-loop containing nucleotide triphosphate hydrolases"/>
    <property type="match status" value="1"/>
</dbReference>
<dbReference type="EMBL" id="CP048222">
    <property type="protein sequence ID" value="QHT69241.1"/>
    <property type="molecule type" value="Genomic_DNA"/>
</dbReference>